<evidence type="ECO:0000256" key="2">
    <source>
        <dbReference type="ARBA" id="ARBA00023002"/>
    </source>
</evidence>
<evidence type="ECO:0000256" key="3">
    <source>
        <dbReference type="RuleBase" id="RU000363"/>
    </source>
</evidence>
<dbReference type="PRINTS" id="PR00080">
    <property type="entry name" value="SDRFAMILY"/>
</dbReference>
<dbReference type="Pfam" id="PF00106">
    <property type="entry name" value="adh_short"/>
    <property type="match status" value="1"/>
</dbReference>
<gene>
    <name evidence="4" type="ORF">GCM10023169_02350</name>
</gene>
<evidence type="ECO:0000313" key="4">
    <source>
        <dbReference type="EMBL" id="GAA4415729.1"/>
    </source>
</evidence>
<dbReference type="PANTHER" id="PTHR44196">
    <property type="entry name" value="DEHYDROGENASE/REDUCTASE SDR FAMILY MEMBER 7B"/>
    <property type="match status" value="1"/>
</dbReference>
<dbReference type="CDD" id="cd05233">
    <property type="entry name" value="SDR_c"/>
    <property type="match status" value="1"/>
</dbReference>
<reference evidence="5" key="1">
    <citation type="journal article" date="2019" name="Int. J. Syst. Evol. Microbiol.">
        <title>The Global Catalogue of Microorganisms (GCM) 10K type strain sequencing project: providing services to taxonomists for standard genome sequencing and annotation.</title>
        <authorList>
            <consortium name="The Broad Institute Genomics Platform"/>
            <consortium name="The Broad Institute Genome Sequencing Center for Infectious Disease"/>
            <person name="Wu L."/>
            <person name="Ma J."/>
        </authorList>
    </citation>
    <scope>NUCLEOTIDE SEQUENCE [LARGE SCALE GENOMIC DNA]</scope>
    <source>
        <strain evidence="5">JCM 17810</strain>
    </source>
</reference>
<dbReference type="SUPFAM" id="SSF51735">
    <property type="entry name" value="NAD(P)-binding Rossmann-fold domains"/>
    <property type="match status" value="1"/>
</dbReference>
<evidence type="ECO:0000313" key="5">
    <source>
        <dbReference type="Proteomes" id="UP001500622"/>
    </source>
</evidence>
<dbReference type="EMBL" id="BAABGN010000001">
    <property type="protein sequence ID" value="GAA4415729.1"/>
    <property type="molecule type" value="Genomic_DNA"/>
</dbReference>
<keyword evidence="5" id="KW-1185">Reference proteome</keyword>
<dbReference type="Proteomes" id="UP001500622">
    <property type="component" value="Unassembled WGS sequence"/>
</dbReference>
<dbReference type="Gene3D" id="3.40.50.720">
    <property type="entry name" value="NAD(P)-binding Rossmann-like Domain"/>
    <property type="match status" value="1"/>
</dbReference>
<comment type="caution">
    <text evidence="4">The sequence shown here is derived from an EMBL/GenBank/DDBJ whole genome shotgun (WGS) entry which is preliminary data.</text>
</comment>
<proteinExistence type="inferred from homology"/>
<dbReference type="PANTHER" id="PTHR44196:SF2">
    <property type="entry name" value="SHORT-CHAIN DEHYDROGENASE-RELATED"/>
    <property type="match status" value="1"/>
</dbReference>
<comment type="similarity">
    <text evidence="1 3">Belongs to the short-chain dehydrogenases/reductases (SDR) family.</text>
</comment>
<keyword evidence="2" id="KW-0560">Oxidoreductase</keyword>
<protein>
    <submittedName>
        <fullName evidence="4">SDR family oxidoreductase</fullName>
    </submittedName>
</protein>
<name>A0ABP8KTF5_9MICO</name>
<sequence length="265" mass="28152">MAAVDYRGQTTLVTGASAGIGIELADVLAERGSDLVLVARRRERLEEIERQITARHGTAVHVVPLDLAEPAPGARIVEAIGGDKITSVVNNAGFGTFGPFHEEDPERLREEIAVDVSAVVDISRTFIGQLRKSGQGVLVNVASMVAYQPAPNMAVYGAAKTFVLNFTEALWHESQGTGLKVMAVSPGATQTEFFDVVGNPAASGGARLRSPREVAETTLSALDRRTPPPSIAVGRGNRLAAALAPRLLSSRQRGRLIRRLTTRAA</sequence>
<organism evidence="4 5">
    <name type="scientific">Georgenia halophila</name>
    <dbReference type="NCBI Taxonomy" id="620889"/>
    <lineage>
        <taxon>Bacteria</taxon>
        <taxon>Bacillati</taxon>
        <taxon>Actinomycetota</taxon>
        <taxon>Actinomycetes</taxon>
        <taxon>Micrococcales</taxon>
        <taxon>Bogoriellaceae</taxon>
        <taxon>Georgenia</taxon>
    </lineage>
</organism>
<dbReference type="PRINTS" id="PR00081">
    <property type="entry name" value="GDHRDH"/>
</dbReference>
<dbReference type="InterPro" id="IPR002347">
    <property type="entry name" value="SDR_fam"/>
</dbReference>
<dbReference type="InterPro" id="IPR036291">
    <property type="entry name" value="NAD(P)-bd_dom_sf"/>
</dbReference>
<dbReference type="PIRSF" id="PIRSF000126">
    <property type="entry name" value="11-beta-HSD1"/>
    <property type="match status" value="1"/>
</dbReference>
<evidence type="ECO:0000256" key="1">
    <source>
        <dbReference type="ARBA" id="ARBA00006484"/>
    </source>
</evidence>
<dbReference type="RefSeq" id="WP_345214659.1">
    <property type="nucleotide sequence ID" value="NZ_BAABGN010000001.1"/>
</dbReference>
<accession>A0ABP8KTF5</accession>